<feature type="binding site" evidence="3">
    <location>
        <position position="143"/>
    </location>
    <ligand>
        <name>a divalent metal cation</name>
        <dbReference type="ChEBI" id="CHEBI:60240"/>
    </ligand>
</feature>
<dbReference type="InterPro" id="IPR005511">
    <property type="entry name" value="SMP-30"/>
</dbReference>
<feature type="binding site" evidence="3">
    <location>
        <position position="189"/>
    </location>
    <ligand>
        <name>a divalent metal cation</name>
        <dbReference type="ChEBI" id="CHEBI:60240"/>
    </ligand>
</feature>
<dbReference type="SUPFAM" id="SSF63829">
    <property type="entry name" value="Calcium-dependent phosphotriesterase"/>
    <property type="match status" value="1"/>
</dbReference>
<dbReference type="InterPro" id="IPR011042">
    <property type="entry name" value="6-blade_b-propeller_TolB-like"/>
</dbReference>
<dbReference type="Proteomes" id="UP000319771">
    <property type="component" value="Unassembled WGS sequence"/>
</dbReference>
<dbReference type="PANTHER" id="PTHR47572">
    <property type="entry name" value="LIPOPROTEIN-RELATED"/>
    <property type="match status" value="1"/>
</dbReference>
<sequence length="276" mass="29153">MKFEMLASGYGLVEGPNEDSEGGIVFSDVLGGGVYRIDATGAVTTLVPKRRGVGGIALHADGGVVCSGRDIVHVRDGVTRTLFSIPGLPGWNDLCTDAAGHVYAGALRFAVFDPNAEPVPGECYRIDKQGEAQLLYGGVLHANGIALSPDGRTIYHSDTRAGVIFVHDLDRAGSAARRRTWAMSHGQPDGLAVDAEGGVWVASAGGGRVDRYRPDGRVERSLAVPARIVTSVCFAGRDRCDLIVTTADHREHPDLRGCVLRTRADVAGAPVFPARL</sequence>
<keyword evidence="1" id="KW-0378">Hydrolase</keyword>
<evidence type="ECO:0000313" key="6">
    <source>
        <dbReference type="Proteomes" id="UP000319771"/>
    </source>
</evidence>
<dbReference type="PRINTS" id="PR01790">
    <property type="entry name" value="SMP30FAMILY"/>
</dbReference>
<name>A0A538U337_UNCEI</name>
<dbReference type="GO" id="GO:0016787">
    <property type="term" value="F:hydrolase activity"/>
    <property type="evidence" value="ECO:0007669"/>
    <property type="project" value="UniProtKB-KW"/>
</dbReference>
<dbReference type="InterPro" id="IPR051262">
    <property type="entry name" value="SMP-30/CGR1_Lactonase"/>
</dbReference>
<dbReference type="InterPro" id="IPR013658">
    <property type="entry name" value="SGL"/>
</dbReference>
<evidence type="ECO:0000259" key="4">
    <source>
        <dbReference type="Pfam" id="PF08450"/>
    </source>
</evidence>
<protein>
    <submittedName>
        <fullName evidence="5">SMP-30/gluconolactonase/LRE family protein</fullName>
    </submittedName>
</protein>
<keyword evidence="3" id="KW-0479">Metal-binding</keyword>
<dbReference type="GO" id="GO:0046872">
    <property type="term" value="F:metal ion binding"/>
    <property type="evidence" value="ECO:0007669"/>
    <property type="project" value="UniProtKB-KW"/>
</dbReference>
<comment type="caution">
    <text evidence="5">The sequence shown here is derived from an EMBL/GenBank/DDBJ whole genome shotgun (WGS) entry which is preliminary data.</text>
</comment>
<comment type="cofactor">
    <cofactor evidence="3">
        <name>Zn(2+)</name>
        <dbReference type="ChEBI" id="CHEBI:29105"/>
    </cofactor>
    <text evidence="3">Binds 1 divalent metal cation per subunit.</text>
</comment>
<feature type="domain" description="SMP-30/Gluconolactonase/LRE-like region" evidence="4">
    <location>
        <begin position="14"/>
        <end position="247"/>
    </location>
</feature>
<evidence type="ECO:0000256" key="3">
    <source>
        <dbReference type="PIRSR" id="PIRSR605511-2"/>
    </source>
</evidence>
<dbReference type="AlphaFoldDB" id="A0A538U337"/>
<proteinExistence type="predicted"/>
<feature type="binding site" evidence="3">
    <location>
        <position position="92"/>
    </location>
    <ligand>
        <name>substrate</name>
    </ligand>
</feature>
<organism evidence="5 6">
    <name type="scientific">Eiseniibacteriota bacterium</name>
    <dbReference type="NCBI Taxonomy" id="2212470"/>
    <lineage>
        <taxon>Bacteria</taxon>
        <taxon>Candidatus Eiseniibacteriota</taxon>
    </lineage>
</organism>
<accession>A0A538U337</accession>
<gene>
    <name evidence="5" type="ORF">E6K81_12915</name>
</gene>
<dbReference type="PANTHER" id="PTHR47572:SF4">
    <property type="entry name" value="LACTONASE DRP35"/>
    <property type="match status" value="1"/>
</dbReference>
<dbReference type="Pfam" id="PF08450">
    <property type="entry name" value="SGL"/>
    <property type="match status" value="1"/>
</dbReference>
<keyword evidence="3" id="KW-0862">Zinc</keyword>
<dbReference type="EMBL" id="VBPB01000235">
    <property type="protein sequence ID" value="TMQ70316.1"/>
    <property type="molecule type" value="Genomic_DNA"/>
</dbReference>
<reference evidence="5 6" key="1">
    <citation type="journal article" date="2019" name="Nat. Microbiol.">
        <title>Mediterranean grassland soil C-N compound turnover is dependent on rainfall and depth, and is mediated by genomically divergent microorganisms.</title>
        <authorList>
            <person name="Diamond S."/>
            <person name="Andeer P.F."/>
            <person name="Li Z."/>
            <person name="Crits-Christoph A."/>
            <person name="Burstein D."/>
            <person name="Anantharaman K."/>
            <person name="Lane K.R."/>
            <person name="Thomas B.C."/>
            <person name="Pan C."/>
            <person name="Northen T.R."/>
            <person name="Banfield J.F."/>
        </authorList>
    </citation>
    <scope>NUCLEOTIDE SEQUENCE [LARGE SCALE GENOMIC DNA]</scope>
    <source>
        <strain evidence="5">WS_11</strain>
    </source>
</reference>
<dbReference type="Gene3D" id="2.120.10.30">
    <property type="entry name" value="TolB, C-terminal domain"/>
    <property type="match status" value="1"/>
</dbReference>
<evidence type="ECO:0000256" key="2">
    <source>
        <dbReference type="PIRSR" id="PIRSR605511-1"/>
    </source>
</evidence>
<evidence type="ECO:0000313" key="5">
    <source>
        <dbReference type="EMBL" id="TMQ70316.1"/>
    </source>
</evidence>
<feature type="binding site" evidence="3">
    <location>
        <position position="14"/>
    </location>
    <ligand>
        <name>a divalent metal cation</name>
        <dbReference type="ChEBI" id="CHEBI:60240"/>
    </ligand>
</feature>
<evidence type="ECO:0000256" key="1">
    <source>
        <dbReference type="ARBA" id="ARBA00022801"/>
    </source>
</evidence>
<feature type="active site" description="Proton donor/acceptor" evidence="2">
    <location>
        <position position="189"/>
    </location>
</feature>